<dbReference type="AlphaFoldDB" id="A0AAW1MGK6"/>
<gene>
    <name evidence="2" type="ORF">QE152_g6628</name>
</gene>
<evidence type="ECO:0000313" key="3">
    <source>
        <dbReference type="Proteomes" id="UP001458880"/>
    </source>
</evidence>
<protein>
    <submittedName>
        <fullName evidence="2">Uncharacterized protein</fullName>
    </submittedName>
</protein>
<evidence type="ECO:0000256" key="1">
    <source>
        <dbReference type="SAM" id="MobiDB-lite"/>
    </source>
</evidence>
<feature type="compositionally biased region" description="Basic and acidic residues" evidence="1">
    <location>
        <begin position="14"/>
        <end position="26"/>
    </location>
</feature>
<dbReference type="EMBL" id="JASPKY010000045">
    <property type="protein sequence ID" value="KAK9745784.1"/>
    <property type="molecule type" value="Genomic_DNA"/>
</dbReference>
<dbReference type="Proteomes" id="UP001458880">
    <property type="component" value="Unassembled WGS sequence"/>
</dbReference>
<accession>A0AAW1MGK6</accession>
<evidence type="ECO:0000313" key="2">
    <source>
        <dbReference type="EMBL" id="KAK9745784.1"/>
    </source>
</evidence>
<keyword evidence="3" id="KW-1185">Reference proteome</keyword>
<feature type="region of interest" description="Disordered" evidence="1">
    <location>
        <begin position="1"/>
        <end position="26"/>
    </location>
</feature>
<sequence length="128" mass="14858">MIQYLHPGINKSTKTNEERHQEEEQHHRYEVEVLPMVEALKKLLVYLLVIKFNIWTDCSAVAVTMNKKYLCTSVAIEHRRGCRMKYCDSLKSCKVANSTGPDGYTLQKIGKQDRPKRAPRKPPLAWKT</sequence>
<comment type="caution">
    <text evidence="2">The sequence shown here is derived from an EMBL/GenBank/DDBJ whole genome shotgun (WGS) entry which is preliminary data.</text>
</comment>
<proteinExistence type="predicted"/>
<organism evidence="2 3">
    <name type="scientific">Popillia japonica</name>
    <name type="common">Japanese beetle</name>
    <dbReference type="NCBI Taxonomy" id="7064"/>
    <lineage>
        <taxon>Eukaryota</taxon>
        <taxon>Metazoa</taxon>
        <taxon>Ecdysozoa</taxon>
        <taxon>Arthropoda</taxon>
        <taxon>Hexapoda</taxon>
        <taxon>Insecta</taxon>
        <taxon>Pterygota</taxon>
        <taxon>Neoptera</taxon>
        <taxon>Endopterygota</taxon>
        <taxon>Coleoptera</taxon>
        <taxon>Polyphaga</taxon>
        <taxon>Scarabaeiformia</taxon>
        <taxon>Scarabaeidae</taxon>
        <taxon>Rutelinae</taxon>
        <taxon>Popillia</taxon>
    </lineage>
</organism>
<name>A0AAW1MGK6_POPJA</name>
<reference evidence="2 3" key="1">
    <citation type="journal article" date="2024" name="BMC Genomics">
        <title>De novo assembly and annotation of Popillia japonica's genome with initial clues to its potential as an invasive pest.</title>
        <authorList>
            <person name="Cucini C."/>
            <person name="Boschi S."/>
            <person name="Funari R."/>
            <person name="Cardaioli E."/>
            <person name="Iannotti N."/>
            <person name="Marturano G."/>
            <person name="Paoli F."/>
            <person name="Bruttini M."/>
            <person name="Carapelli A."/>
            <person name="Frati F."/>
            <person name="Nardi F."/>
        </authorList>
    </citation>
    <scope>NUCLEOTIDE SEQUENCE [LARGE SCALE GENOMIC DNA]</scope>
    <source>
        <strain evidence="2">DMR45628</strain>
    </source>
</reference>
<feature type="region of interest" description="Disordered" evidence="1">
    <location>
        <begin position="104"/>
        <end position="128"/>
    </location>
</feature>